<dbReference type="AlphaFoldDB" id="D3B9I3"/>
<dbReference type="GeneID" id="31360613"/>
<evidence type="ECO:0000313" key="1">
    <source>
        <dbReference type="EMBL" id="EFA81895.1"/>
    </source>
</evidence>
<dbReference type="Proteomes" id="UP000001396">
    <property type="component" value="Unassembled WGS sequence"/>
</dbReference>
<reference evidence="1 2" key="1">
    <citation type="journal article" date="2011" name="Genome Res.">
        <title>Phylogeny-wide analysis of social amoeba genomes highlights ancient origins for complex intercellular communication.</title>
        <authorList>
            <person name="Heidel A.J."/>
            <person name="Lawal H.M."/>
            <person name="Felder M."/>
            <person name="Schilde C."/>
            <person name="Helps N.R."/>
            <person name="Tunggal B."/>
            <person name="Rivero F."/>
            <person name="John U."/>
            <person name="Schleicher M."/>
            <person name="Eichinger L."/>
            <person name="Platzer M."/>
            <person name="Noegel A.A."/>
            <person name="Schaap P."/>
            <person name="Gloeckner G."/>
        </authorList>
    </citation>
    <scope>NUCLEOTIDE SEQUENCE [LARGE SCALE GENOMIC DNA]</scope>
    <source>
        <strain evidence="2">ATCC 26659 / Pp 5 / PN500</strain>
    </source>
</reference>
<gene>
    <name evidence="1" type="ORF">PPL_05127</name>
</gene>
<keyword evidence="2" id="KW-1185">Reference proteome</keyword>
<evidence type="ECO:0000313" key="2">
    <source>
        <dbReference type="Proteomes" id="UP000001396"/>
    </source>
</evidence>
<proteinExistence type="predicted"/>
<name>D3B9I3_HETP5</name>
<dbReference type="EMBL" id="ADBJ01000022">
    <property type="protein sequence ID" value="EFA81895.1"/>
    <property type="molecule type" value="Genomic_DNA"/>
</dbReference>
<accession>D3B9I3</accession>
<dbReference type="InParanoid" id="D3B9I3"/>
<protein>
    <submittedName>
        <fullName evidence="1">Uncharacterized protein</fullName>
    </submittedName>
</protein>
<sequence>MMKLSQVQNYPKVGIFWNLWEAAVPPLVPVCNIFYSLKMYASAFGVLKQFLVVSDIANAVHSRYYTTKLEFKQLGIPLIEVSTSNNNQKPISDRSEIVSKIWEFIYDNYELSTNNGIHIILIDRKGQEYSLLKSLKSRGINITTLPSPFPPMKYKSVSPDSHSYFSEDIDLNYSNYSELYSNNLLQPTDNLYQDEDISNYNLNSIDNDNNNNNIDNLLIESSFEENNIEDPSPS</sequence>
<organism evidence="1 2">
    <name type="scientific">Heterostelium pallidum (strain ATCC 26659 / Pp 5 / PN500)</name>
    <name type="common">Cellular slime mold</name>
    <name type="synonym">Polysphondylium pallidum</name>
    <dbReference type="NCBI Taxonomy" id="670386"/>
    <lineage>
        <taxon>Eukaryota</taxon>
        <taxon>Amoebozoa</taxon>
        <taxon>Evosea</taxon>
        <taxon>Eumycetozoa</taxon>
        <taxon>Dictyostelia</taxon>
        <taxon>Acytosteliales</taxon>
        <taxon>Acytosteliaceae</taxon>
        <taxon>Heterostelium</taxon>
    </lineage>
</organism>
<comment type="caution">
    <text evidence="1">The sequence shown here is derived from an EMBL/GenBank/DDBJ whole genome shotgun (WGS) entry which is preliminary data.</text>
</comment>
<dbReference type="RefSeq" id="XP_020434012.1">
    <property type="nucleotide sequence ID" value="XM_020576023.1"/>
</dbReference>